<dbReference type="InterPro" id="IPR000858">
    <property type="entry name" value="S_locus_glycoprot_dom"/>
</dbReference>
<feature type="transmembrane region" description="Helical" evidence="4">
    <location>
        <begin position="454"/>
        <end position="475"/>
    </location>
</feature>
<accession>A0AA88WT00</accession>
<feature type="domain" description="Bulb-type lectin" evidence="6">
    <location>
        <begin position="48"/>
        <end position="168"/>
    </location>
</feature>
<reference evidence="8" key="1">
    <citation type="submission" date="2022-12" db="EMBL/GenBank/DDBJ databases">
        <title>Draft genome assemblies for two species of Escallonia (Escalloniales).</title>
        <authorList>
            <person name="Chanderbali A."/>
            <person name="Dervinis C."/>
            <person name="Anghel I."/>
            <person name="Soltis D."/>
            <person name="Soltis P."/>
            <person name="Zapata F."/>
        </authorList>
    </citation>
    <scope>NUCLEOTIDE SEQUENCE</scope>
    <source>
        <strain evidence="8">UCBG64.0493</strain>
        <tissue evidence="8">Leaf</tissue>
    </source>
</reference>
<evidence type="ECO:0000259" key="5">
    <source>
        <dbReference type="PROSITE" id="PS50011"/>
    </source>
</evidence>
<sequence length="650" mass="73441">MKRLTIGFTFPVLTQEHLTSYEIKPPMSLLHQFLVLLQFSYLKFCTCTYTLISTHLIKDHETIISNNTNFKLAFFSPANSTSRYVGILYNTPVQTAIWVANRDKPLNDTFGTVAISGDGNLVVLDGQQQLIWSSNVSNSMANSSAQLLDSGNLVLIDKFGRTLWQSFEHPSDSFLQNMRFAVSNTHEKSLLTSWKSPSDPSVGIYSVGINPPNLPQFVAWNGSNPYWRSGPWNGQIFIGVPDMNSVYNIGFDLTKENDESAYLTFSYLNASTRTYYFMDSEGSLLQRYWYDAKQDWVIIWSAIENECDVYGKCGAFGSCDIQDSRLCTCLEGFMPRNLNEWSRKNWTSGCERRTLLQCERNTSTSNQDKKDGFLKLTTVKVPDFPELSYAEESDCGSECLNNCSCVAYAYNNGIGCMQWSGNLIDTVKFRESGGVDLYVRVAYSELDKKTNTDLIIAITVIIGSISILLVIFFAWKCMAKGKGKKNTSDVFAYGRAENSLEYSHEGSPREKINQVKREELPVFRFEALAEATENFHAAQKLGQGGFGAVYKVKCRTNCFEQHLYTYLYNFLAEVDAYLQGKLSDGQEIAVKRLSRSSGQGMEEFMNEVVVISKLQHRNLVRLLGCCVEGEEKVLIYEYMPNRSLDALLFG</sequence>
<dbReference type="Pfam" id="PF01453">
    <property type="entry name" value="B_lectin"/>
    <property type="match status" value="1"/>
</dbReference>
<dbReference type="SMART" id="SM00108">
    <property type="entry name" value="B_lectin"/>
    <property type="match status" value="1"/>
</dbReference>
<dbReference type="FunFam" id="2.90.10.10:FF:000001">
    <property type="entry name" value="G-type lectin S-receptor-like serine/threonine-protein kinase"/>
    <property type="match status" value="1"/>
</dbReference>
<keyword evidence="2" id="KW-1015">Disulfide bond</keyword>
<dbReference type="InterPro" id="IPR011009">
    <property type="entry name" value="Kinase-like_dom_sf"/>
</dbReference>
<dbReference type="InterPro" id="IPR003609">
    <property type="entry name" value="Pan_app"/>
</dbReference>
<dbReference type="PROSITE" id="PS50927">
    <property type="entry name" value="BULB_LECTIN"/>
    <property type="match status" value="1"/>
</dbReference>
<dbReference type="InterPro" id="IPR036426">
    <property type="entry name" value="Bulb-type_lectin_dom_sf"/>
</dbReference>
<dbReference type="SUPFAM" id="SSF51110">
    <property type="entry name" value="alpha-D-mannose-specific plant lectins"/>
    <property type="match status" value="1"/>
</dbReference>
<keyword evidence="4" id="KW-1133">Transmembrane helix</keyword>
<dbReference type="PROSITE" id="PS50011">
    <property type="entry name" value="PROTEIN_KINASE_DOM"/>
    <property type="match status" value="1"/>
</dbReference>
<dbReference type="InterPro" id="IPR000719">
    <property type="entry name" value="Prot_kinase_dom"/>
</dbReference>
<evidence type="ECO:0008006" key="10">
    <source>
        <dbReference type="Google" id="ProtNLM"/>
    </source>
</evidence>
<dbReference type="InterPro" id="IPR001245">
    <property type="entry name" value="Ser-Thr/Tyr_kinase_cat_dom"/>
</dbReference>
<evidence type="ECO:0000259" key="6">
    <source>
        <dbReference type="PROSITE" id="PS50927"/>
    </source>
</evidence>
<dbReference type="FunFam" id="3.30.200.20:FF:000924">
    <property type="entry name" value="Uncharacterized protein"/>
    <property type="match status" value="1"/>
</dbReference>
<dbReference type="CDD" id="cd00028">
    <property type="entry name" value="B_lectin"/>
    <property type="match status" value="1"/>
</dbReference>
<keyword evidence="1" id="KW-0732">Signal</keyword>
<dbReference type="Gene3D" id="3.30.200.20">
    <property type="entry name" value="Phosphorylase Kinase, domain 1"/>
    <property type="match status" value="1"/>
</dbReference>
<dbReference type="CDD" id="cd01098">
    <property type="entry name" value="PAN_AP_plant"/>
    <property type="match status" value="1"/>
</dbReference>
<dbReference type="Pfam" id="PF08276">
    <property type="entry name" value="PAN_2"/>
    <property type="match status" value="1"/>
</dbReference>
<dbReference type="GO" id="GO:0004672">
    <property type="term" value="F:protein kinase activity"/>
    <property type="evidence" value="ECO:0007669"/>
    <property type="project" value="InterPro"/>
</dbReference>
<dbReference type="Pfam" id="PF00954">
    <property type="entry name" value="S_locus_glycop"/>
    <property type="match status" value="1"/>
</dbReference>
<dbReference type="Proteomes" id="UP001188597">
    <property type="component" value="Unassembled WGS sequence"/>
</dbReference>
<organism evidence="8 9">
    <name type="scientific">Escallonia herrerae</name>
    <dbReference type="NCBI Taxonomy" id="1293975"/>
    <lineage>
        <taxon>Eukaryota</taxon>
        <taxon>Viridiplantae</taxon>
        <taxon>Streptophyta</taxon>
        <taxon>Embryophyta</taxon>
        <taxon>Tracheophyta</taxon>
        <taxon>Spermatophyta</taxon>
        <taxon>Magnoliopsida</taxon>
        <taxon>eudicotyledons</taxon>
        <taxon>Gunneridae</taxon>
        <taxon>Pentapetalae</taxon>
        <taxon>asterids</taxon>
        <taxon>campanulids</taxon>
        <taxon>Escalloniales</taxon>
        <taxon>Escalloniaceae</taxon>
        <taxon>Escallonia</taxon>
    </lineage>
</organism>
<evidence type="ECO:0000256" key="4">
    <source>
        <dbReference type="SAM" id="Phobius"/>
    </source>
</evidence>
<dbReference type="PANTHER" id="PTHR32444:SF198">
    <property type="entry name" value="BULB-TYPE LECTIN DOMAIN-CONTAINING PROTEIN"/>
    <property type="match status" value="1"/>
</dbReference>
<keyword evidence="4" id="KW-0472">Membrane</keyword>
<evidence type="ECO:0000256" key="1">
    <source>
        <dbReference type="ARBA" id="ARBA00022729"/>
    </source>
</evidence>
<keyword evidence="4" id="KW-0812">Transmembrane</keyword>
<evidence type="ECO:0000313" key="8">
    <source>
        <dbReference type="EMBL" id="KAK3032619.1"/>
    </source>
</evidence>
<evidence type="ECO:0000256" key="2">
    <source>
        <dbReference type="ARBA" id="ARBA00023157"/>
    </source>
</evidence>
<dbReference type="GO" id="GO:0005524">
    <property type="term" value="F:ATP binding"/>
    <property type="evidence" value="ECO:0007669"/>
    <property type="project" value="InterPro"/>
</dbReference>
<dbReference type="Gene3D" id="2.90.10.10">
    <property type="entry name" value="Bulb-type lectin domain"/>
    <property type="match status" value="1"/>
</dbReference>
<dbReference type="AlphaFoldDB" id="A0AA88WT00"/>
<dbReference type="SMART" id="SM00473">
    <property type="entry name" value="PAN_AP"/>
    <property type="match status" value="1"/>
</dbReference>
<proteinExistence type="predicted"/>
<gene>
    <name evidence="8" type="ORF">RJ639_036579</name>
</gene>
<dbReference type="PROSITE" id="PS50948">
    <property type="entry name" value="PAN"/>
    <property type="match status" value="1"/>
</dbReference>
<dbReference type="Pfam" id="PF07714">
    <property type="entry name" value="PK_Tyr_Ser-Thr"/>
    <property type="match status" value="1"/>
</dbReference>
<dbReference type="PANTHER" id="PTHR32444">
    <property type="entry name" value="BULB-TYPE LECTIN DOMAIN-CONTAINING PROTEIN"/>
    <property type="match status" value="1"/>
</dbReference>
<feature type="domain" description="Apple" evidence="7">
    <location>
        <begin position="358"/>
        <end position="442"/>
    </location>
</feature>
<dbReference type="SUPFAM" id="SSF56112">
    <property type="entry name" value="Protein kinase-like (PK-like)"/>
    <property type="match status" value="1"/>
</dbReference>
<dbReference type="InterPro" id="IPR001480">
    <property type="entry name" value="Bulb-type_lectin_dom"/>
</dbReference>
<name>A0AA88WT00_9ASTE</name>
<dbReference type="GO" id="GO:0048544">
    <property type="term" value="P:recognition of pollen"/>
    <property type="evidence" value="ECO:0007669"/>
    <property type="project" value="InterPro"/>
</dbReference>
<evidence type="ECO:0000256" key="3">
    <source>
        <dbReference type="ARBA" id="ARBA00023180"/>
    </source>
</evidence>
<comment type="caution">
    <text evidence="8">The sequence shown here is derived from an EMBL/GenBank/DDBJ whole genome shotgun (WGS) entry which is preliminary data.</text>
</comment>
<evidence type="ECO:0000259" key="7">
    <source>
        <dbReference type="PROSITE" id="PS50948"/>
    </source>
</evidence>
<keyword evidence="9" id="KW-1185">Reference proteome</keyword>
<feature type="domain" description="Protein kinase" evidence="5">
    <location>
        <begin position="535"/>
        <end position="650"/>
    </location>
</feature>
<keyword evidence="3" id="KW-0325">Glycoprotein</keyword>
<dbReference type="EMBL" id="JAVXUP010000262">
    <property type="protein sequence ID" value="KAK3032619.1"/>
    <property type="molecule type" value="Genomic_DNA"/>
</dbReference>
<evidence type="ECO:0000313" key="9">
    <source>
        <dbReference type="Proteomes" id="UP001188597"/>
    </source>
</evidence>
<protein>
    <recommendedName>
        <fullName evidence="10">Receptor-like serine/threonine-protein kinase</fullName>
    </recommendedName>
</protein>